<sequence>MRGNRTGGCAHADRGSCAPPFRHRSARPGIARRRSRHALAPVIGPPIFTLTTVTIWRRAVDKQGVS</sequence>
<feature type="region of interest" description="Disordered" evidence="1">
    <location>
        <begin position="1"/>
        <end position="28"/>
    </location>
</feature>
<reference evidence="2" key="1">
    <citation type="submission" date="2018-08" db="EMBL/GenBank/DDBJ databases">
        <title>Identification of Burkholderia cepacia strains that express a Burkholderia pseudomallei-like capsular polysaccharide.</title>
        <authorList>
            <person name="Burtnick M.N."/>
            <person name="Vongsouvath M."/>
            <person name="Newton P."/>
            <person name="Wuthiekanun V."/>
            <person name="Limmathurotsakul D."/>
            <person name="Brett P.J."/>
            <person name="Chantratita N."/>
            <person name="Dance D.A."/>
        </authorList>
    </citation>
    <scope>NUCLEOTIDE SEQUENCE</scope>
    <source>
        <strain evidence="2">SBXCC001</strain>
    </source>
</reference>
<evidence type="ECO:0000256" key="1">
    <source>
        <dbReference type="SAM" id="MobiDB-lite"/>
    </source>
</evidence>
<proteinExistence type="predicted"/>
<protein>
    <submittedName>
        <fullName evidence="2">Uncharacterized protein</fullName>
    </submittedName>
</protein>
<organism evidence="2 3">
    <name type="scientific">Burkholderia thailandensis</name>
    <dbReference type="NCBI Taxonomy" id="57975"/>
    <lineage>
        <taxon>Bacteria</taxon>
        <taxon>Pseudomonadati</taxon>
        <taxon>Pseudomonadota</taxon>
        <taxon>Betaproteobacteria</taxon>
        <taxon>Burkholderiales</taxon>
        <taxon>Burkholderiaceae</taxon>
        <taxon>Burkholderia</taxon>
        <taxon>pseudomallei group</taxon>
    </lineage>
</organism>
<evidence type="ECO:0000313" key="3">
    <source>
        <dbReference type="Proteomes" id="UP001272137"/>
    </source>
</evidence>
<accession>A0AAW9CTH2</accession>
<evidence type="ECO:0000313" key="2">
    <source>
        <dbReference type="EMBL" id="MDW9252403.1"/>
    </source>
</evidence>
<dbReference type="AlphaFoldDB" id="A0AAW9CTH2"/>
<dbReference type="Proteomes" id="UP001272137">
    <property type="component" value="Unassembled WGS sequence"/>
</dbReference>
<comment type="caution">
    <text evidence="2">The sequence shown here is derived from an EMBL/GenBank/DDBJ whole genome shotgun (WGS) entry which is preliminary data.</text>
</comment>
<dbReference type="EMBL" id="QXCT01000001">
    <property type="protein sequence ID" value="MDW9252403.1"/>
    <property type="molecule type" value="Genomic_DNA"/>
</dbReference>
<name>A0AAW9CTH2_BURTH</name>
<gene>
    <name evidence="2" type="ORF">C7S16_6353</name>
</gene>